<dbReference type="InterPro" id="IPR027383">
    <property type="entry name" value="Znf_put"/>
</dbReference>
<protein>
    <recommendedName>
        <fullName evidence="1">Putative zinc-finger domain-containing protein</fullName>
    </recommendedName>
</protein>
<dbReference type="InterPro" id="IPR011990">
    <property type="entry name" value="TPR-like_helical_dom_sf"/>
</dbReference>
<evidence type="ECO:0000259" key="1">
    <source>
        <dbReference type="Pfam" id="PF13490"/>
    </source>
</evidence>
<dbReference type="Gene3D" id="1.25.40.10">
    <property type="entry name" value="Tetratricopeptide repeat domain"/>
    <property type="match status" value="1"/>
</dbReference>
<accession>A0A250JNF2</accession>
<keyword evidence="3" id="KW-1185">Reference proteome</keyword>
<sequence length="470" mass="51341">MNTPCTNLHLFVDGELSAPDAETFRQHLGRCPECEAGLRDLLQLELLASRALGTANAEPAPEPALPEKVTPLRPWLQRVSRAVVPVALAAGLAAVGVFHFQAQPEAPVDVWLAGAEVRGLEARLSHPMADRFRPYEPMRGTSSAENPLPLRPLADLEEREDFRGIAAAYALRGDWQQAESFLARAPASADKDNDRAVVALSGQRWEEALNLLGGALRQEPRHAQALWNRGLALRGLGLLKQAEASFRDVAALPGQEAGWKAGAEKRAEELRALREAEDARWRRQVRETWTQLTGKPVDAAYLVQQQPAVTRAALYEAVRTAASMDAATALLPLAAALDRLGEGTVLQDYVRDVAARDFRVRAPLAAEYARLVQGEVVAGLLERLRVSQETDLYVGALLHTGEAARDAEALKAVQRYAHGSRDPWLNLLAERERARSEEASGRAANAEQLLLATLRTCGAYNKLFPCAEIN</sequence>
<dbReference type="Proteomes" id="UP000217343">
    <property type="component" value="Chromosome"/>
</dbReference>
<proteinExistence type="predicted"/>
<feature type="domain" description="Putative zinc-finger" evidence="1">
    <location>
        <begin position="8"/>
        <end position="34"/>
    </location>
</feature>
<evidence type="ECO:0000313" key="2">
    <source>
        <dbReference type="EMBL" id="ATB45385.1"/>
    </source>
</evidence>
<gene>
    <name evidence="2" type="ORF">MYMAC_000970</name>
</gene>
<dbReference type="Gene3D" id="1.10.10.1320">
    <property type="entry name" value="Anti-sigma factor, zinc-finger domain"/>
    <property type="match status" value="1"/>
</dbReference>
<dbReference type="RefSeq" id="WP_095957234.1">
    <property type="nucleotide sequence ID" value="NZ_CP022203.1"/>
</dbReference>
<dbReference type="SUPFAM" id="SSF48452">
    <property type="entry name" value="TPR-like"/>
    <property type="match status" value="1"/>
</dbReference>
<dbReference type="InterPro" id="IPR041916">
    <property type="entry name" value="Anti_sigma_zinc_sf"/>
</dbReference>
<organism evidence="2 3">
    <name type="scientific">Corallococcus macrosporus DSM 14697</name>
    <dbReference type="NCBI Taxonomy" id="1189310"/>
    <lineage>
        <taxon>Bacteria</taxon>
        <taxon>Pseudomonadati</taxon>
        <taxon>Myxococcota</taxon>
        <taxon>Myxococcia</taxon>
        <taxon>Myxococcales</taxon>
        <taxon>Cystobacterineae</taxon>
        <taxon>Myxococcaceae</taxon>
        <taxon>Corallococcus</taxon>
    </lineage>
</organism>
<dbReference type="EMBL" id="CP022203">
    <property type="protein sequence ID" value="ATB45385.1"/>
    <property type="molecule type" value="Genomic_DNA"/>
</dbReference>
<dbReference type="AlphaFoldDB" id="A0A250JNF2"/>
<reference evidence="2 3" key="1">
    <citation type="submission" date="2017-06" db="EMBL/GenBank/DDBJ databases">
        <title>Sequencing and comparative analysis of myxobacterial genomes.</title>
        <authorList>
            <person name="Rupp O."/>
            <person name="Goesmann A."/>
            <person name="Sogaard-Andersen L."/>
        </authorList>
    </citation>
    <scope>NUCLEOTIDE SEQUENCE [LARGE SCALE GENOMIC DNA]</scope>
    <source>
        <strain evidence="2 3">DSM 14697</strain>
    </source>
</reference>
<dbReference type="KEGG" id="mmas:MYMAC_000970"/>
<name>A0A250JNF2_9BACT</name>
<evidence type="ECO:0000313" key="3">
    <source>
        <dbReference type="Proteomes" id="UP000217343"/>
    </source>
</evidence>
<dbReference type="Pfam" id="PF13490">
    <property type="entry name" value="zf-HC2"/>
    <property type="match status" value="1"/>
</dbReference>
<dbReference type="OrthoDB" id="5526017at2"/>